<feature type="compositionally biased region" description="Basic residues" evidence="2">
    <location>
        <begin position="8"/>
        <end position="24"/>
    </location>
</feature>
<dbReference type="Proteomes" id="UP000076738">
    <property type="component" value="Unassembled WGS sequence"/>
</dbReference>
<dbReference type="PANTHER" id="PTHR43941">
    <property type="entry name" value="STRUCTURAL MAINTENANCE OF CHROMOSOMES PROTEIN 2"/>
    <property type="match status" value="1"/>
</dbReference>
<gene>
    <name evidence="3" type="ORF">CALVIDRAFT_531604</name>
</gene>
<keyword evidence="4" id="KW-1185">Reference proteome</keyword>
<feature type="compositionally biased region" description="Low complexity" evidence="2">
    <location>
        <begin position="91"/>
        <end position="109"/>
    </location>
</feature>
<protein>
    <submittedName>
        <fullName evidence="3">Uncharacterized protein</fullName>
    </submittedName>
</protein>
<evidence type="ECO:0000313" key="3">
    <source>
        <dbReference type="EMBL" id="KZO90229.1"/>
    </source>
</evidence>
<dbReference type="OrthoDB" id="10255630at2759"/>
<evidence type="ECO:0000256" key="2">
    <source>
        <dbReference type="SAM" id="MobiDB-lite"/>
    </source>
</evidence>
<feature type="region of interest" description="Disordered" evidence="2">
    <location>
        <begin position="1"/>
        <end position="119"/>
    </location>
</feature>
<sequence>MDEERAAKAARAKALLKQRQKKKKVDATETSTEPASSRTSMDVQREDGSSVHPSSNPQSVKTATSTPVTSPPSTPSIPPVMLSQSHKGTPSKRSPAAAVSSPPAAGPPSGTNGVISPELGSVDALKEKVQTQQQTIALLVNEKTSLTASLEAEASEAKTRADELEERVQQLEAEVKAEQARVHEAMGQGKKEKERGTDLEREIERNKRAAADFQAQVVQKNERIRSLEQQLQADDRIETLEKSLQSAQNRVETLETQLAHTKVKAERDDFEEQLDTLQKSERAARQALDVLKDDHSKATDQLASVATERDSHLSIREDLEAKVPRLEKALKDVQESLDKALTTSSSTEKQLHASETELNSVLKRANDLQAENEQILSSLEELRPKVVELNNEKIELGDRLDEMAKQLRERDGVIAQLENNLEEARASAEAEGAKLRQALADAHKHHSSKEKELSDLVKTHDELQRELESALASAKELEADRTALRKNMITAQEQVDRFKTGTEARVSEHASIQRELDDYKRRLEELEVESNQSIQELEEALRSAQTEAETLRAEVSKLRTVPGTPVSGMDNDVPQTPANKSSLEDEMLHSMEQQHLLDLSSARSQIRSLETQLHEEQSRMHTLTRRVQELELSQTRSPPTANSHLTPLGSGSSPSFVRPALPTSASYTSLPPPARSGSFLRPSLEADVPEYQRHKRRISLSMLKARMDSEVVAIPLPSTEGEDKPVEVHVRSQFGDESHIFWCSHCRGDVLIL</sequence>
<feature type="compositionally biased region" description="Polar residues" evidence="2">
    <location>
        <begin position="631"/>
        <end position="655"/>
    </location>
</feature>
<dbReference type="AlphaFoldDB" id="A0A167G6M2"/>
<dbReference type="SUPFAM" id="SSF90257">
    <property type="entry name" value="Myosin rod fragments"/>
    <property type="match status" value="1"/>
</dbReference>
<feature type="compositionally biased region" description="Polar residues" evidence="2">
    <location>
        <begin position="28"/>
        <end position="42"/>
    </location>
</feature>
<feature type="compositionally biased region" description="Pro residues" evidence="2">
    <location>
        <begin position="69"/>
        <end position="78"/>
    </location>
</feature>
<dbReference type="GO" id="GO:0003682">
    <property type="term" value="F:chromatin binding"/>
    <property type="evidence" value="ECO:0007669"/>
    <property type="project" value="TreeGrafter"/>
</dbReference>
<dbReference type="GO" id="GO:0000793">
    <property type="term" value="C:condensed chromosome"/>
    <property type="evidence" value="ECO:0007669"/>
    <property type="project" value="TreeGrafter"/>
</dbReference>
<dbReference type="EMBL" id="KV417348">
    <property type="protein sequence ID" value="KZO90229.1"/>
    <property type="molecule type" value="Genomic_DNA"/>
</dbReference>
<proteinExistence type="predicted"/>
<dbReference type="STRING" id="1330018.A0A167G6M2"/>
<evidence type="ECO:0000256" key="1">
    <source>
        <dbReference type="SAM" id="Coils"/>
    </source>
</evidence>
<evidence type="ECO:0000313" key="4">
    <source>
        <dbReference type="Proteomes" id="UP000076738"/>
    </source>
</evidence>
<dbReference type="GO" id="GO:0000796">
    <property type="term" value="C:condensin complex"/>
    <property type="evidence" value="ECO:0007669"/>
    <property type="project" value="TreeGrafter"/>
</dbReference>
<dbReference type="PANTHER" id="PTHR43941:SF1">
    <property type="entry name" value="STRUCTURAL MAINTENANCE OF CHROMOSOMES PROTEIN 2"/>
    <property type="match status" value="1"/>
</dbReference>
<dbReference type="GO" id="GO:0000785">
    <property type="term" value="C:chromatin"/>
    <property type="evidence" value="ECO:0007669"/>
    <property type="project" value="TreeGrafter"/>
</dbReference>
<keyword evidence="1" id="KW-0175">Coiled coil</keyword>
<name>A0A167G6M2_CALVF</name>
<dbReference type="Gene3D" id="1.20.5.340">
    <property type="match status" value="1"/>
</dbReference>
<feature type="compositionally biased region" description="Low complexity" evidence="2">
    <location>
        <begin position="59"/>
        <end position="68"/>
    </location>
</feature>
<reference evidence="3 4" key="1">
    <citation type="journal article" date="2016" name="Mol. Biol. Evol.">
        <title>Comparative Genomics of Early-Diverging Mushroom-Forming Fungi Provides Insights into the Origins of Lignocellulose Decay Capabilities.</title>
        <authorList>
            <person name="Nagy L.G."/>
            <person name="Riley R."/>
            <person name="Tritt A."/>
            <person name="Adam C."/>
            <person name="Daum C."/>
            <person name="Floudas D."/>
            <person name="Sun H."/>
            <person name="Yadav J.S."/>
            <person name="Pangilinan J."/>
            <person name="Larsson K.H."/>
            <person name="Matsuura K."/>
            <person name="Barry K."/>
            <person name="Labutti K."/>
            <person name="Kuo R."/>
            <person name="Ohm R.A."/>
            <person name="Bhattacharya S.S."/>
            <person name="Shirouzu T."/>
            <person name="Yoshinaga Y."/>
            <person name="Martin F.M."/>
            <person name="Grigoriev I.V."/>
            <person name="Hibbett D.S."/>
        </authorList>
    </citation>
    <scope>NUCLEOTIDE SEQUENCE [LARGE SCALE GENOMIC DNA]</scope>
    <source>
        <strain evidence="3 4">TUFC12733</strain>
    </source>
</reference>
<dbReference type="GO" id="GO:0007076">
    <property type="term" value="P:mitotic chromosome condensation"/>
    <property type="evidence" value="ECO:0007669"/>
    <property type="project" value="TreeGrafter"/>
</dbReference>
<feature type="region of interest" description="Disordered" evidence="2">
    <location>
        <begin position="631"/>
        <end position="674"/>
    </location>
</feature>
<feature type="coiled-coil region" evidence="1">
    <location>
        <begin position="122"/>
        <end position="561"/>
    </location>
</feature>
<organism evidence="3 4">
    <name type="scientific">Calocera viscosa (strain TUFC12733)</name>
    <dbReference type="NCBI Taxonomy" id="1330018"/>
    <lineage>
        <taxon>Eukaryota</taxon>
        <taxon>Fungi</taxon>
        <taxon>Dikarya</taxon>
        <taxon>Basidiomycota</taxon>
        <taxon>Agaricomycotina</taxon>
        <taxon>Dacrymycetes</taxon>
        <taxon>Dacrymycetales</taxon>
        <taxon>Dacrymycetaceae</taxon>
        <taxon>Calocera</taxon>
    </lineage>
</organism>
<accession>A0A167G6M2</accession>